<evidence type="ECO:0000313" key="1">
    <source>
        <dbReference type="EMBL" id="KAG2213530.1"/>
    </source>
</evidence>
<protein>
    <submittedName>
        <fullName evidence="1">Uncharacterized protein</fullName>
    </submittedName>
</protein>
<dbReference type="Proteomes" id="UP000603453">
    <property type="component" value="Unassembled WGS sequence"/>
</dbReference>
<dbReference type="OrthoDB" id="2283214at2759"/>
<reference evidence="1" key="1">
    <citation type="submission" date="2020-12" db="EMBL/GenBank/DDBJ databases">
        <title>Metabolic potential, ecology and presence of endohyphal bacteria is reflected in genomic diversity of Mucoromycotina.</title>
        <authorList>
            <person name="Muszewska A."/>
            <person name="Okrasinska A."/>
            <person name="Steczkiewicz K."/>
            <person name="Drgas O."/>
            <person name="Orlowska M."/>
            <person name="Perlinska-Lenart U."/>
            <person name="Aleksandrzak-Piekarczyk T."/>
            <person name="Szatraj K."/>
            <person name="Zielenkiewicz U."/>
            <person name="Pilsyk S."/>
            <person name="Malc E."/>
            <person name="Mieczkowski P."/>
            <person name="Kruszewska J.S."/>
            <person name="Biernat P."/>
            <person name="Pawlowska J."/>
        </authorList>
    </citation>
    <scope>NUCLEOTIDE SEQUENCE</scope>
    <source>
        <strain evidence="1">WA0000017839</strain>
    </source>
</reference>
<gene>
    <name evidence="1" type="ORF">INT47_009204</name>
</gene>
<name>A0A8H7VAQ5_9FUNG</name>
<organism evidence="1 2">
    <name type="scientific">Mucor saturninus</name>
    <dbReference type="NCBI Taxonomy" id="64648"/>
    <lineage>
        <taxon>Eukaryota</taxon>
        <taxon>Fungi</taxon>
        <taxon>Fungi incertae sedis</taxon>
        <taxon>Mucoromycota</taxon>
        <taxon>Mucoromycotina</taxon>
        <taxon>Mucoromycetes</taxon>
        <taxon>Mucorales</taxon>
        <taxon>Mucorineae</taxon>
        <taxon>Mucoraceae</taxon>
        <taxon>Mucor</taxon>
    </lineage>
</organism>
<accession>A0A8H7VAQ5</accession>
<comment type="caution">
    <text evidence="1">The sequence shown here is derived from an EMBL/GenBank/DDBJ whole genome shotgun (WGS) entry which is preliminary data.</text>
</comment>
<dbReference type="EMBL" id="JAEPRD010000003">
    <property type="protein sequence ID" value="KAG2213530.1"/>
    <property type="molecule type" value="Genomic_DNA"/>
</dbReference>
<sequence length="517" mass="58637">MTEEASEKGSLSCKVATCDKFEKVFSSKKAKYNHEYRFHGPSYIFNFTDMDDICSDSEEDNVDLDFVTVPTISKMKNTLPITDEDFTARSYSQAIFHACKSMDRPQDEIDKNAWIIDKLGLEPFALTCSDRNGVTIEYNALCHRSNLENMIGENFECKSILPEKRKHDSDITDTIVCPNLAPLIHRSPYRNMLIKMHHFNLNDDVAVLLNKDWMHVPQIKFACAQVLAGAILLNTISGEAILLNTIEVYGRTKNVDIHREISTPEDSTIPPLSSLYPNVWSCVKSTRDGRKLIIGTQSCSALVTSSLRLDCERDPDVGPSSFSFVTSPQTTKIYIDNDSWKKAQKLVLDKDTRSLEPFYLIGQARQLRSHFHQPSTYYLCRASSQLALTRPCQPCTIFTYCDFEGVKKTSDHDNPCMVASRIFQTIGYAVMDSPETASLSKQFIRLSRNQCKTGNMRQSLDDLLQLFEDESSTINVLYNIDLNQILKQMAEIMSPNISRANKEIAINIQKCVRIANQ</sequence>
<keyword evidence="2" id="KW-1185">Reference proteome</keyword>
<dbReference type="AlphaFoldDB" id="A0A8H7VAQ5"/>
<proteinExistence type="predicted"/>
<evidence type="ECO:0000313" key="2">
    <source>
        <dbReference type="Proteomes" id="UP000603453"/>
    </source>
</evidence>